<dbReference type="EMBL" id="AMZH03011415">
    <property type="protein sequence ID" value="RRT52915.1"/>
    <property type="molecule type" value="Genomic_DNA"/>
</dbReference>
<evidence type="ECO:0000256" key="1">
    <source>
        <dbReference type="SAM" id="MobiDB-lite"/>
    </source>
</evidence>
<comment type="caution">
    <text evidence="2">The sequence shown here is derived from an EMBL/GenBank/DDBJ whole genome shotgun (WGS) entry which is preliminary data.</text>
</comment>
<name>A0A426YMG3_ENSVE</name>
<proteinExistence type="predicted"/>
<sequence>MARFSVSICTALYGRYVLVRHDIGTRTARYRAVLSKSAVDSRLKEKEEEGEEEKGEKRDIPALLGFPARSVARGRFFAGGLPSPIGEMRRERRRELPTRE</sequence>
<evidence type="ECO:0000313" key="2">
    <source>
        <dbReference type="EMBL" id="RRT52915.1"/>
    </source>
</evidence>
<organism evidence="2 3">
    <name type="scientific">Ensete ventricosum</name>
    <name type="common">Abyssinian banana</name>
    <name type="synonym">Musa ensete</name>
    <dbReference type="NCBI Taxonomy" id="4639"/>
    <lineage>
        <taxon>Eukaryota</taxon>
        <taxon>Viridiplantae</taxon>
        <taxon>Streptophyta</taxon>
        <taxon>Embryophyta</taxon>
        <taxon>Tracheophyta</taxon>
        <taxon>Spermatophyta</taxon>
        <taxon>Magnoliopsida</taxon>
        <taxon>Liliopsida</taxon>
        <taxon>Zingiberales</taxon>
        <taxon>Musaceae</taxon>
        <taxon>Ensete</taxon>
    </lineage>
</organism>
<reference evidence="2 3" key="1">
    <citation type="journal article" date="2014" name="Agronomy (Basel)">
        <title>A Draft Genome Sequence for Ensete ventricosum, the Drought-Tolerant Tree Against Hunger.</title>
        <authorList>
            <person name="Harrison J."/>
            <person name="Moore K.A."/>
            <person name="Paszkiewicz K."/>
            <person name="Jones T."/>
            <person name="Grant M."/>
            <person name="Ambacheew D."/>
            <person name="Muzemil S."/>
            <person name="Studholme D.J."/>
        </authorList>
    </citation>
    <scope>NUCLEOTIDE SEQUENCE [LARGE SCALE GENOMIC DNA]</scope>
</reference>
<dbReference type="AlphaFoldDB" id="A0A426YMG3"/>
<evidence type="ECO:0000313" key="3">
    <source>
        <dbReference type="Proteomes" id="UP000287651"/>
    </source>
</evidence>
<protein>
    <submittedName>
        <fullName evidence="2">Uncharacterized protein</fullName>
    </submittedName>
</protein>
<feature type="region of interest" description="Disordered" evidence="1">
    <location>
        <begin position="38"/>
        <end position="59"/>
    </location>
</feature>
<gene>
    <name evidence="2" type="ORF">B296_00044760</name>
</gene>
<accession>A0A426YMG3</accession>
<dbReference type="Proteomes" id="UP000287651">
    <property type="component" value="Unassembled WGS sequence"/>
</dbReference>